<keyword evidence="11" id="KW-1185">Reference proteome</keyword>
<evidence type="ECO:0000256" key="9">
    <source>
        <dbReference type="SAM" id="MobiDB-lite"/>
    </source>
</evidence>
<evidence type="ECO:0000256" key="4">
    <source>
        <dbReference type="ARBA" id="ARBA00022490"/>
    </source>
</evidence>
<keyword evidence="6" id="KW-0805">Transcription regulation</keyword>
<gene>
    <name evidence="10" type="ORF">BD289DRAFT_454092</name>
</gene>
<feature type="region of interest" description="Disordered" evidence="9">
    <location>
        <begin position="382"/>
        <end position="426"/>
    </location>
</feature>
<keyword evidence="5" id="KW-0678">Repressor</keyword>
<feature type="compositionally biased region" description="Basic and acidic residues" evidence="9">
    <location>
        <begin position="136"/>
        <end position="147"/>
    </location>
</feature>
<protein>
    <recommendedName>
        <fullName evidence="12">Cyclin-dependent kinase</fullName>
    </recommendedName>
</protein>
<dbReference type="InterPro" id="IPR039198">
    <property type="entry name" value="Srl3/Whi5"/>
</dbReference>
<evidence type="ECO:0000313" key="10">
    <source>
        <dbReference type="EMBL" id="PSR82840.1"/>
    </source>
</evidence>
<sequence length="453" mass="47297">MSFRPVNTVPAVRVADSITAVAPVAVAAAAAAAAAAPAPAPASSSASASTPSPATGSHPVHKHVSRNANPASTTTDSHTSNSRVFSPPAVERSASNGAASSSGNASSQDSQLLQLSQLAAAREKMPDLSTRPAVKRTADGAPKKDQARSSSTSPARHSRNMSGVSTASTSSSRVTELSSELKARLSYAMLKINHGWQSRTIDEVENLASNAGSPASSNSTLPGVVRTSVSPPLASSHSTDQTQQQQTAWRGPSASPAPDPGPAQHLHVPSLAPPVYIQPHRSEMHSRRNANPKQTPHLLPAKQSHHNASHAPTVPALTISRDSRQPRTVADPMVASPTHHNNREKDAMEALLFMSSPGNSANLKHHFPAPQPLSQLRNGTTLSAASAHRTALPTSAPKRKSLPNGRPAAPSSQPLPAAHSPKKRVGFQRSRQVLDACFGWFQQACAVETEVLV</sequence>
<evidence type="ECO:0000256" key="3">
    <source>
        <dbReference type="ARBA" id="ARBA00006922"/>
    </source>
</evidence>
<reference evidence="10 11" key="1">
    <citation type="journal article" date="2018" name="Mycol. Prog.">
        <title>Coniella lustricola, a new species from submerged detritus.</title>
        <authorList>
            <person name="Raudabaugh D.B."/>
            <person name="Iturriaga T."/>
            <person name="Carver A."/>
            <person name="Mondo S."/>
            <person name="Pangilinan J."/>
            <person name="Lipzen A."/>
            <person name="He G."/>
            <person name="Amirebrahimi M."/>
            <person name="Grigoriev I.V."/>
            <person name="Miller A.N."/>
        </authorList>
    </citation>
    <scope>NUCLEOTIDE SEQUENCE [LARGE SCALE GENOMIC DNA]</scope>
    <source>
        <strain evidence="10 11">B22-T-1</strain>
    </source>
</reference>
<name>A0A2T3A4U1_9PEZI</name>
<keyword evidence="4" id="KW-0963">Cytoplasm</keyword>
<evidence type="ECO:0000256" key="5">
    <source>
        <dbReference type="ARBA" id="ARBA00022491"/>
    </source>
</evidence>
<dbReference type="GO" id="GO:0000082">
    <property type="term" value="P:G1/S transition of mitotic cell cycle"/>
    <property type="evidence" value="ECO:0007669"/>
    <property type="project" value="InterPro"/>
</dbReference>
<evidence type="ECO:0000256" key="2">
    <source>
        <dbReference type="ARBA" id="ARBA00004496"/>
    </source>
</evidence>
<feature type="compositionally biased region" description="Low complexity" evidence="9">
    <location>
        <begin position="407"/>
        <end position="419"/>
    </location>
</feature>
<dbReference type="EMBL" id="KZ678469">
    <property type="protein sequence ID" value="PSR82840.1"/>
    <property type="molecule type" value="Genomic_DNA"/>
</dbReference>
<dbReference type="STRING" id="2025994.A0A2T3A4U1"/>
<feature type="region of interest" description="Disordered" evidence="9">
    <location>
        <begin position="282"/>
        <end position="341"/>
    </location>
</feature>
<dbReference type="Proteomes" id="UP000241462">
    <property type="component" value="Unassembled WGS sequence"/>
</dbReference>
<feature type="compositionally biased region" description="Polar residues" evidence="9">
    <location>
        <begin position="66"/>
        <end position="84"/>
    </location>
</feature>
<feature type="compositionally biased region" description="Low complexity" evidence="9">
    <location>
        <begin position="241"/>
        <end position="254"/>
    </location>
</feature>
<organism evidence="10 11">
    <name type="scientific">Coniella lustricola</name>
    <dbReference type="NCBI Taxonomy" id="2025994"/>
    <lineage>
        <taxon>Eukaryota</taxon>
        <taxon>Fungi</taxon>
        <taxon>Dikarya</taxon>
        <taxon>Ascomycota</taxon>
        <taxon>Pezizomycotina</taxon>
        <taxon>Sordariomycetes</taxon>
        <taxon>Sordariomycetidae</taxon>
        <taxon>Diaporthales</taxon>
        <taxon>Schizoparmaceae</taxon>
        <taxon>Coniella</taxon>
    </lineage>
</organism>
<feature type="compositionally biased region" description="Low complexity" evidence="9">
    <location>
        <begin position="162"/>
        <end position="174"/>
    </location>
</feature>
<accession>A0A2T3A4U1</accession>
<feature type="compositionally biased region" description="Low complexity" evidence="9">
    <location>
        <begin position="93"/>
        <end position="120"/>
    </location>
</feature>
<dbReference type="GO" id="GO:0005737">
    <property type="term" value="C:cytoplasm"/>
    <property type="evidence" value="ECO:0007669"/>
    <property type="project" value="UniProtKB-SubCell"/>
</dbReference>
<dbReference type="PANTHER" id="PTHR28246:SF1">
    <property type="entry name" value="G1-SPECIFIC TRANSCRIPTIONAL REPRESSOR WHI5-RELATED"/>
    <property type="match status" value="1"/>
</dbReference>
<feature type="compositionally biased region" description="Low complexity" evidence="9">
    <location>
        <begin position="209"/>
        <end position="219"/>
    </location>
</feature>
<dbReference type="GO" id="GO:0033309">
    <property type="term" value="C:SBF transcription complex"/>
    <property type="evidence" value="ECO:0007669"/>
    <property type="project" value="TreeGrafter"/>
</dbReference>
<feature type="compositionally biased region" description="Polar residues" evidence="9">
    <location>
        <begin position="227"/>
        <end position="240"/>
    </location>
</feature>
<comment type="similarity">
    <text evidence="3">Belongs to the WHI5/NRM1 family.</text>
</comment>
<dbReference type="InParanoid" id="A0A2T3A4U1"/>
<evidence type="ECO:0000256" key="1">
    <source>
        <dbReference type="ARBA" id="ARBA00004123"/>
    </source>
</evidence>
<evidence type="ECO:0000256" key="8">
    <source>
        <dbReference type="ARBA" id="ARBA00023242"/>
    </source>
</evidence>
<evidence type="ECO:0008006" key="12">
    <source>
        <dbReference type="Google" id="ProtNLM"/>
    </source>
</evidence>
<evidence type="ECO:0000256" key="7">
    <source>
        <dbReference type="ARBA" id="ARBA00023163"/>
    </source>
</evidence>
<keyword evidence="8" id="KW-0539">Nucleus</keyword>
<dbReference type="AlphaFoldDB" id="A0A2T3A4U1"/>
<dbReference type="OrthoDB" id="2359117at2759"/>
<keyword evidence="7" id="KW-0804">Transcription</keyword>
<comment type="subcellular location">
    <subcellularLocation>
        <location evidence="2">Cytoplasm</location>
    </subcellularLocation>
    <subcellularLocation>
        <location evidence="1">Nucleus</location>
    </subcellularLocation>
</comment>
<feature type="region of interest" description="Disordered" evidence="9">
    <location>
        <begin position="209"/>
        <end position="269"/>
    </location>
</feature>
<feature type="region of interest" description="Disordered" evidence="9">
    <location>
        <begin position="32"/>
        <end position="174"/>
    </location>
</feature>
<dbReference type="GO" id="GO:0003712">
    <property type="term" value="F:transcription coregulator activity"/>
    <property type="evidence" value="ECO:0007669"/>
    <property type="project" value="TreeGrafter"/>
</dbReference>
<proteinExistence type="inferred from homology"/>
<dbReference type="InterPro" id="IPR013734">
    <property type="entry name" value="TF_Nrm1/Whi5"/>
</dbReference>
<feature type="compositionally biased region" description="Low complexity" evidence="9">
    <location>
        <begin position="32"/>
        <end position="55"/>
    </location>
</feature>
<dbReference type="PANTHER" id="PTHR28246">
    <property type="entry name" value="G1-SPECIFIC TRANSCRIPTIONAL REPRESSOR WHI5-RELATED"/>
    <property type="match status" value="1"/>
</dbReference>
<evidence type="ECO:0000256" key="6">
    <source>
        <dbReference type="ARBA" id="ARBA00023015"/>
    </source>
</evidence>
<dbReference type="Pfam" id="PF08528">
    <property type="entry name" value="Whi5"/>
    <property type="match status" value="1"/>
</dbReference>
<evidence type="ECO:0000313" key="11">
    <source>
        <dbReference type="Proteomes" id="UP000241462"/>
    </source>
</evidence>